<dbReference type="PANTHER" id="PTHR30126:SF91">
    <property type="entry name" value="LYSR FAMILY TRANSCRIPTIONAL REGULATOR"/>
    <property type="match status" value="1"/>
</dbReference>
<feature type="domain" description="HTH lysR-type" evidence="5">
    <location>
        <begin position="1"/>
        <end position="57"/>
    </location>
</feature>
<dbReference type="EMBL" id="JAUSVO010000005">
    <property type="protein sequence ID" value="MDQ0439086.1"/>
    <property type="molecule type" value="Genomic_DNA"/>
</dbReference>
<evidence type="ECO:0000313" key="7">
    <source>
        <dbReference type="Proteomes" id="UP001241603"/>
    </source>
</evidence>
<name>A0ABU0H9T5_9HYPH</name>
<dbReference type="SUPFAM" id="SSF46785">
    <property type="entry name" value="Winged helix' DNA-binding domain"/>
    <property type="match status" value="1"/>
</dbReference>
<dbReference type="GO" id="GO:0003677">
    <property type="term" value="F:DNA binding"/>
    <property type="evidence" value="ECO:0007669"/>
    <property type="project" value="UniProtKB-KW"/>
</dbReference>
<dbReference type="Proteomes" id="UP001241603">
    <property type="component" value="Unassembled WGS sequence"/>
</dbReference>
<organism evidence="6 7">
    <name type="scientific">Kaistia dalseonensis</name>
    <dbReference type="NCBI Taxonomy" id="410840"/>
    <lineage>
        <taxon>Bacteria</taxon>
        <taxon>Pseudomonadati</taxon>
        <taxon>Pseudomonadota</taxon>
        <taxon>Alphaproteobacteria</taxon>
        <taxon>Hyphomicrobiales</taxon>
        <taxon>Kaistiaceae</taxon>
        <taxon>Kaistia</taxon>
    </lineage>
</organism>
<dbReference type="InterPro" id="IPR036390">
    <property type="entry name" value="WH_DNA-bd_sf"/>
</dbReference>
<sequence length="302" mass="33386">MDIDQLRSFDRIVRDGSFTKAAARLNITQATISMRIRTLEQHVGGPLFSRGRRIALTERGITFLPYARRVLATLLESEEALRAVDRGRIAFAALRSLIDTLATPAVVDFMTAHPRVELQLEEGRHRDLAEWLHDRHLDLAVMGWPNFDPLLETLEPIAVMREPAILAAAPSLAAAIGPAPTLDRIFEIAPHFLTFFWWQVTPDAIAALRHRARTTSQVLFAPGVRLIESGQAIGHLLGPSIRDELASGRLVDLAPIDMPVAFRDSALVAGTPDALQRPLVAELAERIVARATILGILHADRR</sequence>
<gene>
    <name evidence="6" type="ORF">QO014_003487</name>
</gene>
<evidence type="ECO:0000256" key="2">
    <source>
        <dbReference type="ARBA" id="ARBA00023015"/>
    </source>
</evidence>
<dbReference type="Gene3D" id="1.10.10.10">
    <property type="entry name" value="Winged helix-like DNA-binding domain superfamily/Winged helix DNA-binding domain"/>
    <property type="match status" value="1"/>
</dbReference>
<dbReference type="PROSITE" id="PS50931">
    <property type="entry name" value="HTH_LYSR"/>
    <property type="match status" value="1"/>
</dbReference>
<dbReference type="RefSeq" id="WP_266349989.1">
    <property type="nucleotide sequence ID" value="NZ_JAPKNG010000005.1"/>
</dbReference>
<dbReference type="PANTHER" id="PTHR30126">
    <property type="entry name" value="HTH-TYPE TRANSCRIPTIONAL REGULATOR"/>
    <property type="match status" value="1"/>
</dbReference>
<evidence type="ECO:0000259" key="5">
    <source>
        <dbReference type="PROSITE" id="PS50931"/>
    </source>
</evidence>
<comment type="similarity">
    <text evidence="1">Belongs to the LysR transcriptional regulatory family.</text>
</comment>
<keyword evidence="3 6" id="KW-0238">DNA-binding</keyword>
<keyword evidence="2" id="KW-0805">Transcription regulation</keyword>
<dbReference type="SUPFAM" id="SSF53850">
    <property type="entry name" value="Periplasmic binding protein-like II"/>
    <property type="match status" value="1"/>
</dbReference>
<dbReference type="InterPro" id="IPR036388">
    <property type="entry name" value="WH-like_DNA-bd_sf"/>
</dbReference>
<evidence type="ECO:0000256" key="1">
    <source>
        <dbReference type="ARBA" id="ARBA00009437"/>
    </source>
</evidence>
<dbReference type="Pfam" id="PF03466">
    <property type="entry name" value="LysR_substrate"/>
    <property type="match status" value="1"/>
</dbReference>
<dbReference type="PRINTS" id="PR00039">
    <property type="entry name" value="HTHLYSR"/>
</dbReference>
<dbReference type="Pfam" id="PF00126">
    <property type="entry name" value="HTH_1"/>
    <property type="match status" value="1"/>
</dbReference>
<evidence type="ECO:0000256" key="4">
    <source>
        <dbReference type="ARBA" id="ARBA00023163"/>
    </source>
</evidence>
<dbReference type="Gene3D" id="3.40.190.10">
    <property type="entry name" value="Periplasmic binding protein-like II"/>
    <property type="match status" value="1"/>
</dbReference>
<dbReference type="InterPro" id="IPR005119">
    <property type="entry name" value="LysR_subst-bd"/>
</dbReference>
<protein>
    <submittedName>
        <fullName evidence="6">DNA-binding transcriptional LysR family regulator</fullName>
    </submittedName>
</protein>
<proteinExistence type="inferred from homology"/>
<reference evidence="6 7" key="1">
    <citation type="submission" date="2023-07" db="EMBL/GenBank/DDBJ databases">
        <title>Genomic Encyclopedia of Type Strains, Phase IV (KMG-IV): sequencing the most valuable type-strain genomes for metagenomic binning, comparative biology and taxonomic classification.</title>
        <authorList>
            <person name="Goeker M."/>
        </authorList>
    </citation>
    <scope>NUCLEOTIDE SEQUENCE [LARGE SCALE GENOMIC DNA]</scope>
    <source>
        <strain evidence="6 7">B6-8</strain>
    </source>
</reference>
<comment type="caution">
    <text evidence="6">The sequence shown here is derived from an EMBL/GenBank/DDBJ whole genome shotgun (WGS) entry which is preliminary data.</text>
</comment>
<evidence type="ECO:0000313" key="6">
    <source>
        <dbReference type="EMBL" id="MDQ0439086.1"/>
    </source>
</evidence>
<keyword evidence="4" id="KW-0804">Transcription</keyword>
<keyword evidence="7" id="KW-1185">Reference proteome</keyword>
<dbReference type="InterPro" id="IPR000847">
    <property type="entry name" value="LysR_HTH_N"/>
</dbReference>
<evidence type="ECO:0000256" key="3">
    <source>
        <dbReference type="ARBA" id="ARBA00023125"/>
    </source>
</evidence>
<accession>A0ABU0H9T5</accession>